<evidence type="ECO:0000313" key="1">
    <source>
        <dbReference type="EMBL" id="AAF39215.1"/>
    </source>
</evidence>
<accession>Q9PKV7</accession>
<reference evidence="1 2" key="1">
    <citation type="journal article" date="2000" name="Nucleic Acids Res.">
        <title>Genome sequences of Chlamydia trachomatis MoPn and Chlamydia pneumoniae AR39.</title>
        <authorList>
            <person name="Read T.D."/>
            <person name="Brunham R.C."/>
            <person name="Shen C."/>
            <person name="Gill S.R."/>
            <person name="Heidelberg J.F."/>
            <person name="White O."/>
            <person name="Hickey E.K."/>
            <person name="Peterson J.D."/>
            <person name="Utterback T.R."/>
            <person name="Berry K.J."/>
            <person name="Bass S."/>
            <person name="Linher K.D."/>
            <person name="Weidman J.F."/>
            <person name="Khouri H.M."/>
            <person name="Craven B."/>
            <person name="Bowman C."/>
            <person name="Dodson R.J."/>
            <person name="Gwinn M.L."/>
            <person name="Nelson W.C."/>
            <person name="DeBoy R.T."/>
            <person name="Kolonay J.F."/>
            <person name="McClarty G."/>
            <person name="Salzberg S.L."/>
            <person name="Eisen J.A."/>
            <person name="Fraser C.M."/>
        </authorList>
    </citation>
    <scope>NUCLEOTIDE SEQUENCE [LARGE SCALE GENOMIC DNA]</scope>
    <source>
        <strain evidence="2">MoPn / Nigg</strain>
    </source>
</reference>
<sequence length="78" mass="9075">MVGPGLFIIGLKDRLVIMISKVFITERLGMSAYLGLQRCTLLHLPAFLCCQTYFFGFFRKASLPCVFFVQMFFYYELI</sequence>
<gene>
    <name evidence="1" type="ordered locus">TC_0354</name>
</gene>
<dbReference type="HOGENOM" id="CLU_2615580_0_0_0"/>
<dbReference type="Proteomes" id="UP000000800">
    <property type="component" value="Chromosome"/>
</dbReference>
<dbReference type="EMBL" id="AE002160">
    <property type="protein sequence ID" value="AAF39215.1"/>
    <property type="molecule type" value="Genomic_DNA"/>
</dbReference>
<protein>
    <submittedName>
        <fullName evidence="1">Uncharacterized protein</fullName>
    </submittedName>
</protein>
<proteinExistence type="predicted"/>
<name>Q9PKV7_CHLMU</name>
<dbReference type="AlphaFoldDB" id="Q9PKV7"/>
<organism evidence="1 2">
    <name type="scientific">Chlamydia muridarum (strain MoPn / Nigg)</name>
    <dbReference type="NCBI Taxonomy" id="243161"/>
    <lineage>
        <taxon>Bacteria</taxon>
        <taxon>Pseudomonadati</taxon>
        <taxon>Chlamydiota</taxon>
        <taxon>Chlamydiia</taxon>
        <taxon>Chlamydiales</taxon>
        <taxon>Chlamydiaceae</taxon>
        <taxon>Chlamydia/Chlamydophila group</taxon>
        <taxon>Chlamydia</taxon>
    </lineage>
</organism>
<evidence type="ECO:0000313" key="2">
    <source>
        <dbReference type="Proteomes" id="UP000000800"/>
    </source>
</evidence>
<keyword evidence="2" id="KW-1185">Reference proteome</keyword>
<dbReference type="KEGG" id="cmu:TC_0354"/>
<dbReference type="PIR" id="A81711">
    <property type="entry name" value="A81711"/>
</dbReference>